<evidence type="ECO:0000313" key="3">
    <source>
        <dbReference type="EMBL" id="CAD8123383.1"/>
    </source>
</evidence>
<feature type="region of interest" description="Disordered" evidence="2">
    <location>
        <begin position="450"/>
        <end position="474"/>
    </location>
</feature>
<comment type="caution">
    <text evidence="3">The sequence shown here is derived from an EMBL/GenBank/DDBJ whole genome shotgun (WGS) entry which is preliminary data.</text>
</comment>
<dbReference type="Proteomes" id="UP000692954">
    <property type="component" value="Unassembled WGS sequence"/>
</dbReference>
<dbReference type="EMBL" id="CAJJDN010000144">
    <property type="protein sequence ID" value="CAD8123383.1"/>
    <property type="molecule type" value="Genomic_DNA"/>
</dbReference>
<sequence>MQNNLLDYKLDEQSIRKIIDKEINVKSNSLFDPNTYFSQFQNLAQDSLLKCEKASPHKGEGELIEFKAQVISQDKVIEAIRAANFVEIQKVNSRFIRLLKEILKQIEDRLGDLFKNEYLKLWLEWQSLKMALQEKEVKLKNSEMSLQLQEQELIQIRTKFTAQTTFVTLNKELQTNCQNLEKENTQQKENLKNLNEYCNELKQKNNELEQIQKKFEYQYEDAKEKLVQAQKKLEDTQKKLEEAKEKYQEEINQPKYLEQNLLRANKDLIEYNNQLALQLDKQRNIHEMQNQRKNDLADQVRYWKSTHQQRLMDLQQSEQKIGSQKDYLFRYRREVQDLKRFKLYSEEAQQELLNNRQTVHLLNQQTEQIRFNYENAIQQNLNIQTEKTENLNQILLRNAALIKKANNETNVFYEQPQKYKFDFHSVKKITQPFVDELSQFVVSHTKVSRQSQTKTRSVSENKNSQSETDTSKNNIGIQELEIPTLFTEDKFNQFNFNFVQKYPSTQYKRIKRQNTEN</sequence>
<organism evidence="3 4">
    <name type="scientific">Paramecium sonneborni</name>
    <dbReference type="NCBI Taxonomy" id="65129"/>
    <lineage>
        <taxon>Eukaryota</taxon>
        <taxon>Sar</taxon>
        <taxon>Alveolata</taxon>
        <taxon>Ciliophora</taxon>
        <taxon>Intramacronucleata</taxon>
        <taxon>Oligohymenophorea</taxon>
        <taxon>Peniculida</taxon>
        <taxon>Parameciidae</taxon>
        <taxon>Paramecium</taxon>
    </lineage>
</organism>
<feature type="coiled-coil region" evidence="1">
    <location>
        <begin position="96"/>
        <end position="253"/>
    </location>
</feature>
<proteinExistence type="predicted"/>
<evidence type="ECO:0000256" key="1">
    <source>
        <dbReference type="SAM" id="Coils"/>
    </source>
</evidence>
<reference evidence="3" key="1">
    <citation type="submission" date="2021-01" db="EMBL/GenBank/DDBJ databases">
        <authorList>
            <consortium name="Genoscope - CEA"/>
            <person name="William W."/>
        </authorList>
    </citation>
    <scope>NUCLEOTIDE SEQUENCE</scope>
</reference>
<dbReference type="AlphaFoldDB" id="A0A8S1R7W7"/>
<evidence type="ECO:0000313" key="4">
    <source>
        <dbReference type="Proteomes" id="UP000692954"/>
    </source>
</evidence>
<gene>
    <name evidence="3" type="ORF">PSON_ATCC_30995.1.T1440093</name>
</gene>
<protein>
    <submittedName>
        <fullName evidence="3">Uncharacterized protein</fullName>
    </submittedName>
</protein>
<keyword evidence="4" id="KW-1185">Reference proteome</keyword>
<accession>A0A8S1R7W7</accession>
<dbReference type="OrthoDB" id="5412539at2759"/>
<keyword evidence="1" id="KW-0175">Coiled coil</keyword>
<evidence type="ECO:0000256" key="2">
    <source>
        <dbReference type="SAM" id="MobiDB-lite"/>
    </source>
</evidence>
<name>A0A8S1R7W7_9CILI</name>